<feature type="compositionally biased region" description="Basic and acidic residues" evidence="1">
    <location>
        <begin position="8"/>
        <end position="37"/>
    </location>
</feature>
<evidence type="ECO:0000313" key="2">
    <source>
        <dbReference type="EMBL" id="AAU92889.1"/>
    </source>
</evidence>
<evidence type="ECO:0000256" key="1">
    <source>
        <dbReference type="SAM" id="MobiDB-lite"/>
    </source>
</evidence>
<organism evidence="2 3">
    <name type="scientific">Methylococcus capsulatus (strain ATCC 33009 / NCIMB 11132 / Bath)</name>
    <dbReference type="NCBI Taxonomy" id="243233"/>
    <lineage>
        <taxon>Bacteria</taxon>
        <taxon>Pseudomonadati</taxon>
        <taxon>Pseudomonadota</taxon>
        <taxon>Gammaproteobacteria</taxon>
        <taxon>Methylococcales</taxon>
        <taxon>Methylococcaceae</taxon>
        <taxon>Methylococcus</taxon>
    </lineage>
</organism>
<dbReference type="HOGENOM" id="CLU_1720179_0_0_6"/>
<dbReference type="KEGG" id="mca:MCA0803"/>
<protein>
    <submittedName>
        <fullName evidence="2">Uncharacterized protein</fullName>
    </submittedName>
</protein>
<accession>Q60AP4</accession>
<feature type="compositionally biased region" description="Gly residues" evidence="1">
    <location>
        <begin position="68"/>
        <end position="77"/>
    </location>
</feature>
<reference evidence="2 3" key="1">
    <citation type="journal article" date="2004" name="PLoS Biol.">
        <title>Genomic insights into methanotrophy: the complete genome sequence of Methylococcus capsulatus (Bath).</title>
        <authorList>
            <person name="Ward N.L."/>
            <person name="Larsen O."/>
            <person name="Sakwa J."/>
            <person name="Bruseth L."/>
            <person name="Khouri H.M."/>
            <person name="Durkin A.S."/>
            <person name="Dimitrov G."/>
            <person name="Jiang L."/>
            <person name="Scanlan D."/>
            <person name="Kang K.H."/>
            <person name="Lewis M.R."/>
            <person name="Nelson K.E."/>
            <person name="Methe B.A."/>
            <person name="Wu M."/>
            <person name="Heidelberg J.F."/>
            <person name="Paulsen I.T."/>
            <person name="Fouts D.E."/>
            <person name="Ravel J."/>
            <person name="Tettelin H."/>
            <person name="Ren Q."/>
            <person name="Read T.D."/>
            <person name="DeBoy R.T."/>
            <person name="Seshadri R."/>
            <person name="Salzberg S.L."/>
            <person name="Jensen H.B."/>
            <person name="Birkeland N.K."/>
            <person name="Nelson W.C."/>
            <person name="Dodson R.J."/>
            <person name="Grindhaug S.H."/>
            <person name="Holt I.E."/>
            <person name="Eidhammer I."/>
            <person name="Jonasen I."/>
            <person name="Vanaken S."/>
            <person name="Utterback T.R."/>
            <person name="Feldblyum T.V."/>
            <person name="Fraser C.M."/>
            <person name="Lillehaug J.R."/>
            <person name="Eisen J.A."/>
        </authorList>
    </citation>
    <scope>NUCLEOTIDE SEQUENCE [LARGE SCALE GENOMIC DNA]</scope>
    <source>
        <strain evidence="3">ATCC 33009 / NCIMB 11132 / Bath</strain>
    </source>
</reference>
<feature type="region of interest" description="Disordered" evidence="1">
    <location>
        <begin position="1"/>
        <end position="152"/>
    </location>
</feature>
<evidence type="ECO:0000313" key="3">
    <source>
        <dbReference type="Proteomes" id="UP000006821"/>
    </source>
</evidence>
<proteinExistence type="predicted"/>
<dbReference type="EMBL" id="AE017282">
    <property type="protein sequence ID" value="AAU92889.1"/>
    <property type="molecule type" value="Genomic_DNA"/>
</dbReference>
<dbReference type="STRING" id="243233.MCA0803"/>
<dbReference type="AlphaFoldDB" id="Q60AP4"/>
<gene>
    <name evidence="2" type="ordered locus">MCA0803</name>
</gene>
<dbReference type="Proteomes" id="UP000006821">
    <property type="component" value="Chromosome"/>
</dbReference>
<name>Q60AP4_METCA</name>
<sequence>MFGTVSEELDHGSCTRRKDDGGRGDGRGQGDGARNDGADGGYGGHDESRCDARRPPPGPVVAQRRHGGQGCGGGRGSDGGDAHRPLAVQAGVHPSAGAVRPGHGRRLLHSQIPQGNHRLGHERSRRRQGFHPSAAGKSGRPAGRTPGGVRAG</sequence>
<feature type="compositionally biased region" description="Basic residues" evidence="1">
    <location>
        <begin position="118"/>
        <end position="129"/>
    </location>
</feature>
<feature type="compositionally biased region" description="Basic and acidic residues" evidence="1">
    <location>
        <begin position="44"/>
        <end position="54"/>
    </location>
</feature>